<dbReference type="InterPro" id="IPR010499">
    <property type="entry name" value="AraC_E-bd"/>
</dbReference>
<dbReference type="PANTHER" id="PTHR30204:SF97">
    <property type="entry name" value="MERR FAMILY REGULATORY PROTEIN"/>
    <property type="match status" value="1"/>
</dbReference>
<dbReference type="SMART" id="SM00871">
    <property type="entry name" value="AraC_E_bind"/>
    <property type="match status" value="1"/>
</dbReference>
<organism evidence="3 4">
    <name type="scientific">Mycetocola lacteus</name>
    <dbReference type="NCBI Taxonomy" id="76637"/>
    <lineage>
        <taxon>Bacteria</taxon>
        <taxon>Bacillati</taxon>
        <taxon>Actinomycetota</taxon>
        <taxon>Actinomycetes</taxon>
        <taxon>Micrococcales</taxon>
        <taxon>Microbacteriaceae</taxon>
        <taxon>Mycetocola</taxon>
    </lineage>
</organism>
<dbReference type="CDD" id="cd01107">
    <property type="entry name" value="HTH_BmrR"/>
    <property type="match status" value="1"/>
</dbReference>
<proteinExistence type="predicted"/>
<feature type="domain" description="HTH merR-type" evidence="2">
    <location>
        <begin position="24"/>
        <end position="94"/>
    </location>
</feature>
<dbReference type="Gene3D" id="3.20.80.10">
    <property type="entry name" value="Regulatory factor, effector binding domain"/>
    <property type="match status" value="1"/>
</dbReference>
<dbReference type="InterPro" id="IPR029442">
    <property type="entry name" value="GyrI-like"/>
</dbReference>
<dbReference type="InterPro" id="IPR009061">
    <property type="entry name" value="DNA-bd_dom_put_sf"/>
</dbReference>
<dbReference type="Proteomes" id="UP000269438">
    <property type="component" value="Unassembled WGS sequence"/>
</dbReference>
<evidence type="ECO:0000256" key="1">
    <source>
        <dbReference type="ARBA" id="ARBA00023125"/>
    </source>
</evidence>
<evidence type="ECO:0000313" key="4">
    <source>
        <dbReference type="Proteomes" id="UP000269438"/>
    </source>
</evidence>
<comment type="caution">
    <text evidence="3">The sequence shown here is derived from an EMBL/GenBank/DDBJ whole genome shotgun (WGS) entry which is preliminary data.</text>
</comment>
<dbReference type="EMBL" id="RCUY01000005">
    <property type="protein sequence ID" value="RLP83033.1"/>
    <property type="molecule type" value="Genomic_DNA"/>
</dbReference>
<accession>A0A3L7ARA1</accession>
<dbReference type="SUPFAM" id="SSF55136">
    <property type="entry name" value="Probable bacterial effector-binding domain"/>
    <property type="match status" value="1"/>
</dbReference>
<dbReference type="GO" id="GO:0003700">
    <property type="term" value="F:DNA-binding transcription factor activity"/>
    <property type="evidence" value="ECO:0007669"/>
    <property type="project" value="InterPro"/>
</dbReference>
<dbReference type="GO" id="GO:0003677">
    <property type="term" value="F:DNA binding"/>
    <property type="evidence" value="ECO:0007669"/>
    <property type="project" value="UniProtKB-KW"/>
</dbReference>
<keyword evidence="1" id="KW-0238">DNA-binding</keyword>
<dbReference type="InterPro" id="IPR000551">
    <property type="entry name" value="MerR-type_HTH_dom"/>
</dbReference>
<dbReference type="InterPro" id="IPR047057">
    <property type="entry name" value="MerR_fam"/>
</dbReference>
<evidence type="ECO:0000313" key="3">
    <source>
        <dbReference type="EMBL" id="RLP83033.1"/>
    </source>
</evidence>
<dbReference type="Pfam" id="PF13411">
    <property type="entry name" value="MerR_1"/>
    <property type="match status" value="1"/>
</dbReference>
<name>A0A3L7ARA1_9MICO</name>
<dbReference type="Pfam" id="PF06445">
    <property type="entry name" value="GyrI-like"/>
    <property type="match status" value="1"/>
</dbReference>
<protein>
    <submittedName>
        <fullName evidence="3">MerR family transcriptional regulator</fullName>
    </submittedName>
</protein>
<dbReference type="Gene3D" id="1.10.1660.10">
    <property type="match status" value="1"/>
</dbReference>
<dbReference type="AlphaFoldDB" id="A0A3L7ARA1"/>
<sequence length="290" mass="31898">MFPNAPCPLGARPRMGENDPMASLMTIGDFSQATRLSAKSLRFYHRVGILEPAEIDPHNGYRLYSSGQVADARVIREFRALDLPLDSIREILATADVAGRNALITEHLNRLEERLRVTQHAVASLRGLVDLGSTPPHIEHRSVPALPALVIRERINRDDLGDWYTAARDELLAIDPADIAGPLGGEWAAELFLDGNGEAVLFLPLREGAAEREYPGRLRVEVLPAVELAVAVHRGPDETIAETYAALGVYVAEHELGMPGPLRERYLRAATAESPELVTEIGWPIFRTGR</sequence>
<keyword evidence="4" id="KW-1185">Reference proteome</keyword>
<dbReference type="PANTHER" id="PTHR30204">
    <property type="entry name" value="REDOX-CYCLING DRUG-SENSING TRANSCRIPTIONAL ACTIVATOR SOXR"/>
    <property type="match status" value="1"/>
</dbReference>
<dbReference type="SUPFAM" id="SSF46955">
    <property type="entry name" value="Putative DNA-binding domain"/>
    <property type="match status" value="1"/>
</dbReference>
<dbReference type="OrthoDB" id="9802039at2"/>
<evidence type="ECO:0000259" key="2">
    <source>
        <dbReference type="PROSITE" id="PS50937"/>
    </source>
</evidence>
<dbReference type="PROSITE" id="PS50937">
    <property type="entry name" value="HTH_MERR_2"/>
    <property type="match status" value="1"/>
</dbReference>
<reference evidence="3 4" key="1">
    <citation type="submission" date="2018-10" db="EMBL/GenBank/DDBJ databases">
        <authorList>
            <person name="Li J."/>
        </authorList>
    </citation>
    <scope>NUCLEOTIDE SEQUENCE [LARGE SCALE GENOMIC DNA]</scope>
    <source>
        <strain evidence="3 4">JCM 11654</strain>
    </source>
</reference>
<dbReference type="SMART" id="SM00422">
    <property type="entry name" value="HTH_MERR"/>
    <property type="match status" value="1"/>
</dbReference>
<gene>
    <name evidence="3" type="ORF">D9V34_07270</name>
</gene>
<dbReference type="InterPro" id="IPR011256">
    <property type="entry name" value="Reg_factor_effector_dom_sf"/>
</dbReference>